<evidence type="ECO:0000313" key="4">
    <source>
        <dbReference type="Proteomes" id="UP000247498"/>
    </source>
</evidence>
<keyword evidence="4" id="KW-1185">Reference proteome</keyword>
<gene>
    <name evidence="3" type="ORF">Rsub_05821</name>
</gene>
<name>A0A2V0P7B8_9CHLO</name>
<feature type="compositionally biased region" description="Polar residues" evidence="2">
    <location>
        <begin position="384"/>
        <end position="398"/>
    </location>
</feature>
<evidence type="ECO:0000256" key="1">
    <source>
        <dbReference type="SAM" id="Coils"/>
    </source>
</evidence>
<feature type="region of interest" description="Disordered" evidence="2">
    <location>
        <begin position="370"/>
        <end position="406"/>
    </location>
</feature>
<dbReference type="InParanoid" id="A0A2V0P7B8"/>
<dbReference type="EMBL" id="BDRX01000036">
    <property type="protein sequence ID" value="GBF92985.1"/>
    <property type="molecule type" value="Genomic_DNA"/>
</dbReference>
<feature type="region of interest" description="Disordered" evidence="2">
    <location>
        <begin position="97"/>
        <end position="145"/>
    </location>
</feature>
<dbReference type="AlphaFoldDB" id="A0A2V0P7B8"/>
<evidence type="ECO:0000256" key="2">
    <source>
        <dbReference type="SAM" id="MobiDB-lite"/>
    </source>
</evidence>
<feature type="compositionally biased region" description="Low complexity" evidence="2">
    <location>
        <begin position="129"/>
        <end position="139"/>
    </location>
</feature>
<evidence type="ECO:0000313" key="3">
    <source>
        <dbReference type="EMBL" id="GBF92985.1"/>
    </source>
</evidence>
<feature type="compositionally biased region" description="Low complexity" evidence="2">
    <location>
        <begin position="97"/>
        <end position="120"/>
    </location>
</feature>
<protein>
    <submittedName>
        <fullName evidence="3">Uncharacterized protein</fullName>
    </submittedName>
</protein>
<sequence length="514" mass="52203">MSLRAAIAALQETLSAKRRELEALRRTNERLRARTVALALLSRALTEALGVRRAFGAEGGAVADEMQRVAELLQRAQAETAAASAAAYAAEAAAASRGDGSSSAGDDSSAATRAGSGSAGRPRRRELSRLPSGASASSGGDEGDSDARAAAAAAAATAAAPASAVAAAAGLPALRGQELLSQLPHLAEGVGLLHLDNVPPALAAEYRRMSAAEARDRWRALVHEALLLQTDAVEGAQHVASLAECAHRMYRWKNLLLLLNLPAFMPLSVNRYDYNGSLLAGTTDDAPMEHWQTALFERARLTRAQALLVVETHRLCEEHLSHLHAERTDLTRRMATAAGPANAGGGGGGVAGTSAAASAPAGAGAAALGTASNVAQQREPPPQQTGASCAPEQQQHQTAGAEAASPDAGVCAGAGAGVDAGADDALDIADLLEANSGAELATIVLTWIVLPAVFAPPQWARFISSCWPWPAHENACCRLLDEALDNAPHLFAPDGAVAAAAAAVAAAAAGGGVG</sequence>
<dbReference type="OrthoDB" id="10609278at2759"/>
<reference evidence="3 4" key="1">
    <citation type="journal article" date="2018" name="Sci. Rep.">
        <title>Raphidocelis subcapitata (=Pseudokirchneriella subcapitata) provides an insight into genome evolution and environmental adaptations in the Sphaeropleales.</title>
        <authorList>
            <person name="Suzuki S."/>
            <person name="Yamaguchi H."/>
            <person name="Nakajima N."/>
            <person name="Kawachi M."/>
        </authorList>
    </citation>
    <scope>NUCLEOTIDE SEQUENCE [LARGE SCALE GENOMIC DNA]</scope>
    <source>
        <strain evidence="3 4">NIES-35</strain>
    </source>
</reference>
<dbReference type="Proteomes" id="UP000247498">
    <property type="component" value="Unassembled WGS sequence"/>
</dbReference>
<comment type="caution">
    <text evidence="3">The sequence shown here is derived from an EMBL/GenBank/DDBJ whole genome shotgun (WGS) entry which is preliminary data.</text>
</comment>
<proteinExistence type="predicted"/>
<keyword evidence="1" id="KW-0175">Coiled coil</keyword>
<feature type="coiled-coil region" evidence="1">
    <location>
        <begin position="7"/>
        <end position="34"/>
    </location>
</feature>
<accession>A0A2V0P7B8</accession>
<organism evidence="3 4">
    <name type="scientific">Raphidocelis subcapitata</name>
    <dbReference type="NCBI Taxonomy" id="307507"/>
    <lineage>
        <taxon>Eukaryota</taxon>
        <taxon>Viridiplantae</taxon>
        <taxon>Chlorophyta</taxon>
        <taxon>core chlorophytes</taxon>
        <taxon>Chlorophyceae</taxon>
        <taxon>CS clade</taxon>
        <taxon>Sphaeropleales</taxon>
        <taxon>Selenastraceae</taxon>
        <taxon>Raphidocelis</taxon>
    </lineage>
</organism>